<gene>
    <name evidence="1" type="ORF">BCR34DRAFT_634548</name>
</gene>
<organism evidence="1 2">
    <name type="scientific">Clohesyomyces aquaticus</name>
    <dbReference type="NCBI Taxonomy" id="1231657"/>
    <lineage>
        <taxon>Eukaryota</taxon>
        <taxon>Fungi</taxon>
        <taxon>Dikarya</taxon>
        <taxon>Ascomycota</taxon>
        <taxon>Pezizomycotina</taxon>
        <taxon>Dothideomycetes</taxon>
        <taxon>Pleosporomycetidae</taxon>
        <taxon>Pleosporales</taxon>
        <taxon>Lindgomycetaceae</taxon>
        <taxon>Clohesyomyces</taxon>
    </lineage>
</organism>
<dbReference type="OrthoDB" id="2849761at2759"/>
<evidence type="ECO:0000313" key="2">
    <source>
        <dbReference type="Proteomes" id="UP000193144"/>
    </source>
</evidence>
<name>A0A1Y2A3R6_9PLEO</name>
<dbReference type="Proteomes" id="UP000193144">
    <property type="component" value="Unassembled WGS sequence"/>
</dbReference>
<keyword evidence="2" id="KW-1185">Reference proteome</keyword>
<protein>
    <submittedName>
        <fullName evidence="1">Uncharacterized protein</fullName>
    </submittedName>
</protein>
<sequence>MITLWSDSDYSGTKRPDDWMQEPIVVIQHKRESIPSYSKTTVKNWNDGQPGIILNHHVPYNRIARHLIARTDTRTFAQVHKDFKALLKVFGNKKMPFFEPTQSRYDFNEWYTYAWETICDWPNNLFMGPSFGDEGGRVIDVPKNPSAKLEQRLYEARLEYHHALGVHVDLGQNGPDGGDLINDWTPSHDY</sequence>
<proteinExistence type="predicted"/>
<accession>A0A1Y2A3R6</accession>
<evidence type="ECO:0000313" key="1">
    <source>
        <dbReference type="EMBL" id="ORY17163.1"/>
    </source>
</evidence>
<comment type="caution">
    <text evidence="1">The sequence shown here is derived from an EMBL/GenBank/DDBJ whole genome shotgun (WGS) entry which is preliminary data.</text>
</comment>
<reference evidence="1 2" key="1">
    <citation type="submission" date="2016-07" db="EMBL/GenBank/DDBJ databases">
        <title>Pervasive Adenine N6-methylation of Active Genes in Fungi.</title>
        <authorList>
            <consortium name="DOE Joint Genome Institute"/>
            <person name="Mondo S.J."/>
            <person name="Dannebaum R.O."/>
            <person name="Kuo R.C."/>
            <person name="Labutti K."/>
            <person name="Haridas S."/>
            <person name="Kuo A."/>
            <person name="Salamov A."/>
            <person name="Ahrendt S.R."/>
            <person name="Lipzen A."/>
            <person name="Sullivan W."/>
            <person name="Andreopoulos W.B."/>
            <person name="Clum A."/>
            <person name="Lindquist E."/>
            <person name="Daum C."/>
            <person name="Ramamoorthy G.K."/>
            <person name="Gryganskyi A."/>
            <person name="Culley D."/>
            <person name="Magnuson J.K."/>
            <person name="James T.Y."/>
            <person name="O'Malley M.A."/>
            <person name="Stajich J.E."/>
            <person name="Spatafora J.W."/>
            <person name="Visel A."/>
            <person name="Grigoriev I.V."/>
        </authorList>
    </citation>
    <scope>NUCLEOTIDE SEQUENCE [LARGE SCALE GENOMIC DNA]</scope>
    <source>
        <strain evidence="1 2">CBS 115471</strain>
    </source>
</reference>
<dbReference type="EMBL" id="MCFA01000014">
    <property type="protein sequence ID" value="ORY17163.1"/>
    <property type="molecule type" value="Genomic_DNA"/>
</dbReference>
<dbReference type="AlphaFoldDB" id="A0A1Y2A3R6"/>